<sequence>MFFALNVTLCFSYSYALLAIAGDPHRAYTAVIILLIPDVAEDLLDDIATDALRCQVEADFGTAKRKVHNYISTSYDRFRGKLESKIKEVIKTMNSLALQITTMGLKEVHEGRSSQSGSTSSLVDPETIIYGRDDDEKAIVLTTMFDNHKGNLHHLD</sequence>
<gene>
    <name evidence="2" type="primary">RPPL1_41</name>
    <name evidence="2" type="ORF">CFP56_003270</name>
</gene>
<comment type="caution">
    <text evidence="2">The sequence shown here is derived from an EMBL/GenBank/DDBJ whole genome shotgun (WGS) entry which is preliminary data.</text>
</comment>
<proteinExistence type="predicted"/>
<name>A0AAW0LCT3_QUESU</name>
<accession>A0AAW0LCT3</accession>
<evidence type="ECO:0000256" key="1">
    <source>
        <dbReference type="SAM" id="SignalP"/>
    </source>
</evidence>
<dbReference type="AlphaFoldDB" id="A0AAW0LCT3"/>
<reference evidence="2 3" key="1">
    <citation type="journal article" date="2018" name="Sci. Data">
        <title>The draft genome sequence of cork oak.</title>
        <authorList>
            <person name="Ramos A.M."/>
            <person name="Usie A."/>
            <person name="Barbosa P."/>
            <person name="Barros P.M."/>
            <person name="Capote T."/>
            <person name="Chaves I."/>
            <person name="Simoes F."/>
            <person name="Abreu I."/>
            <person name="Carrasquinho I."/>
            <person name="Faro C."/>
            <person name="Guimaraes J.B."/>
            <person name="Mendonca D."/>
            <person name="Nobrega F."/>
            <person name="Rodrigues L."/>
            <person name="Saibo N.J.M."/>
            <person name="Varela M.C."/>
            <person name="Egas C."/>
            <person name="Matos J."/>
            <person name="Miguel C.M."/>
            <person name="Oliveira M.M."/>
            <person name="Ricardo C.P."/>
            <person name="Goncalves S."/>
        </authorList>
    </citation>
    <scope>NUCLEOTIDE SEQUENCE [LARGE SCALE GENOMIC DNA]</scope>
    <source>
        <strain evidence="3">cv. HL8</strain>
    </source>
</reference>
<dbReference type="Proteomes" id="UP000237347">
    <property type="component" value="Unassembled WGS sequence"/>
</dbReference>
<feature type="chain" id="PRO_5043485999" evidence="1">
    <location>
        <begin position="17"/>
        <end position="156"/>
    </location>
</feature>
<evidence type="ECO:0000313" key="3">
    <source>
        <dbReference type="Proteomes" id="UP000237347"/>
    </source>
</evidence>
<evidence type="ECO:0000313" key="2">
    <source>
        <dbReference type="EMBL" id="KAK7849294.1"/>
    </source>
</evidence>
<keyword evidence="3" id="KW-1185">Reference proteome</keyword>
<feature type="signal peptide" evidence="1">
    <location>
        <begin position="1"/>
        <end position="16"/>
    </location>
</feature>
<organism evidence="2 3">
    <name type="scientific">Quercus suber</name>
    <name type="common">Cork oak</name>
    <dbReference type="NCBI Taxonomy" id="58331"/>
    <lineage>
        <taxon>Eukaryota</taxon>
        <taxon>Viridiplantae</taxon>
        <taxon>Streptophyta</taxon>
        <taxon>Embryophyta</taxon>
        <taxon>Tracheophyta</taxon>
        <taxon>Spermatophyta</taxon>
        <taxon>Magnoliopsida</taxon>
        <taxon>eudicotyledons</taxon>
        <taxon>Gunneridae</taxon>
        <taxon>Pentapetalae</taxon>
        <taxon>rosids</taxon>
        <taxon>fabids</taxon>
        <taxon>Fagales</taxon>
        <taxon>Fagaceae</taxon>
        <taxon>Quercus</taxon>
    </lineage>
</organism>
<dbReference type="EMBL" id="PKMF04000116">
    <property type="protein sequence ID" value="KAK7849294.1"/>
    <property type="molecule type" value="Genomic_DNA"/>
</dbReference>
<keyword evidence="1" id="KW-0732">Signal</keyword>
<protein>
    <submittedName>
        <fullName evidence="2">Disease resistance rpp13-like protein 1</fullName>
    </submittedName>
</protein>